<protein>
    <submittedName>
        <fullName evidence="2">Uncharacterized protein</fullName>
    </submittedName>
</protein>
<gene>
    <name evidence="2" type="ORF">HMPREF9021_00706</name>
</gene>
<dbReference type="STRING" id="641147.HMPREF9021_00706"/>
<dbReference type="HOGENOM" id="CLU_113729_0_0_4"/>
<organism evidence="2 3">
    <name type="scientific">Simonsiella muelleri ATCC 29453</name>
    <dbReference type="NCBI Taxonomy" id="641147"/>
    <lineage>
        <taxon>Bacteria</taxon>
        <taxon>Pseudomonadati</taxon>
        <taxon>Pseudomonadota</taxon>
        <taxon>Betaproteobacteria</taxon>
        <taxon>Neisseriales</taxon>
        <taxon>Neisseriaceae</taxon>
        <taxon>Simonsiella</taxon>
    </lineage>
</organism>
<proteinExistence type="predicted"/>
<feature type="compositionally biased region" description="Low complexity" evidence="1">
    <location>
        <begin position="38"/>
        <end position="57"/>
    </location>
</feature>
<evidence type="ECO:0000313" key="3">
    <source>
        <dbReference type="Proteomes" id="UP000017813"/>
    </source>
</evidence>
<dbReference type="Proteomes" id="UP000017813">
    <property type="component" value="Unassembled WGS sequence"/>
</dbReference>
<comment type="caution">
    <text evidence="2">The sequence shown here is derived from an EMBL/GenBank/DDBJ whole genome shotgun (WGS) entry which is preliminary data.</text>
</comment>
<dbReference type="eggNOG" id="ENOG50334UF">
    <property type="taxonomic scope" value="Bacteria"/>
</dbReference>
<evidence type="ECO:0000256" key="1">
    <source>
        <dbReference type="SAM" id="MobiDB-lite"/>
    </source>
</evidence>
<reference evidence="2 3" key="1">
    <citation type="submission" date="2010-03" db="EMBL/GenBank/DDBJ databases">
        <authorList>
            <consortium name="The Broad Institute Genome Sequencing Platform"/>
            <person name="Ward D."/>
            <person name="Earl A."/>
            <person name="Feldgarden M."/>
            <person name="Gevers D."/>
            <person name="Young S."/>
            <person name="Zeng Q."/>
            <person name="Koehrsen M."/>
            <person name="Alvarado L."/>
            <person name="Berlin A.M."/>
            <person name="Borenstein D."/>
            <person name="Chapman S.B."/>
            <person name="Chen Z."/>
            <person name="Engels R."/>
            <person name="Freedman E."/>
            <person name="Gellesch M."/>
            <person name="Goldberg J."/>
            <person name="Griggs A."/>
            <person name="Gujja S."/>
            <person name="Heilman E.R."/>
            <person name="Heiman D.I."/>
            <person name="Hepburn T.A."/>
            <person name="Howarth C."/>
            <person name="Jen D."/>
            <person name="Larson L."/>
            <person name="Mehta T."/>
            <person name="Park D."/>
            <person name="Pearson M."/>
            <person name="Richards J."/>
            <person name="Roberts A."/>
            <person name="Saif S."/>
            <person name="Shea T.D."/>
            <person name="Shenoy N."/>
            <person name="Sisk P."/>
            <person name="Stolte C."/>
            <person name="Sykes S.N."/>
            <person name="Walk T."/>
            <person name="White J."/>
            <person name="Yandava C."/>
            <person name="Izard J."/>
            <person name="Baranova O.V."/>
            <person name="Blanton J.M."/>
            <person name="Tanner A.C."/>
            <person name="Dewhirst F."/>
            <person name="Haas B."/>
            <person name="Nusbaum C."/>
            <person name="Birren B."/>
        </authorList>
    </citation>
    <scope>NUCLEOTIDE SEQUENCE [LARGE SCALE GENOMIC DNA]</scope>
    <source>
        <strain evidence="2 3">ATCC 29453</strain>
    </source>
</reference>
<sequence length="210" mass="22769">MVIIVPLYVNLELMMFNMKLRALLLTSVLALTACSGQNNQQNQTNDNPAATPAPDAASNPMQAHTVTLKSSDGKISINTSGDFADKMQDAELLPEGVEKNKVVLLQQDKVTGTTLYVVHVGITKKPADYFTKLKSAIEADKSLSNVNISAASANRMSYQFSQTDADGNPTLNEQCVVVMHGEQIYNVCANNPESNQKELTAALTYINTEN</sequence>
<keyword evidence="3" id="KW-1185">Reference proteome</keyword>
<accession>V9HM06</accession>
<reference evidence="2 3" key="2">
    <citation type="submission" date="2011-10" db="EMBL/GenBank/DDBJ databases">
        <title>The Genome Sequence of Simonsiella muelleri ATCC 29453.</title>
        <authorList>
            <consortium name="The Broad Institute Genome Sequencing Platform"/>
            <consortium name="The Broad Institute Genome Sequencing Center for Infectious Disease"/>
            <person name="Earl A."/>
            <person name="Ward D."/>
            <person name="Feldgarden M."/>
            <person name="Gevers D."/>
            <person name="Izard J."/>
            <person name="Baranova O.V."/>
            <person name="Blanton J.M."/>
            <person name="Tanner A.C."/>
            <person name="Dewhirst F."/>
            <person name="Young S.K."/>
            <person name="Zeng Q."/>
            <person name="Gargeya S."/>
            <person name="Fitzgerald M."/>
            <person name="Haas B."/>
            <person name="Abouelleil A."/>
            <person name="Alvarado L."/>
            <person name="Arachchi H.M."/>
            <person name="Berlin A."/>
            <person name="Brown A."/>
            <person name="Chapman S.B."/>
            <person name="Chen Z."/>
            <person name="Dunbar C."/>
            <person name="Freedman E."/>
            <person name="Gearin G."/>
            <person name="Goldberg J."/>
            <person name="Griggs A."/>
            <person name="Gujja S."/>
            <person name="Heiman D."/>
            <person name="Howarth C."/>
            <person name="Larson L."/>
            <person name="Lui A."/>
            <person name="MacDonald P.J.P."/>
            <person name="Montmayeur A."/>
            <person name="Murphy C."/>
            <person name="Neiman D."/>
            <person name="Pearson M."/>
            <person name="Priest M."/>
            <person name="Roberts A."/>
            <person name="Saif S."/>
            <person name="Shea T."/>
            <person name="Shenoy N."/>
            <person name="Sisk P."/>
            <person name="Stolte C."/>
            <person name="Sykes S."/>
            <person name="Wortman J."/>
            <person name="Nusbaum C."/>
            <person name="Birren B."/>
        </authorList>
    </citation>
    <scope>NUCLEOTIDE SEQUENCE [LARGE SCALE GENOMIC DNA]</scope>
    <source>
        <strain evidence="2 3">ATCC 29453</strain>
    </source>
</reference>
<dbReference type="EMBL" id="ADCY02000011">
    <property type="protein sequence ID" value="EFG31436.2"/>
    <property type="molecule type" value="Genomic_DNA"/>
</dbReference>
<evidence type="ECO:0000313" key="2">
    <source>
        <dbReference type="EMBL" id="EFG31436.2"/>
    </source>
</evidence>
<name>V9HM06_9NEIS</name>
<feature type="region of interest" description="Disordered" evidence="1">
    <location>
        <begin position="38"/>
        <end position="60"/>
    </location>
</feature>
<dbReference type="AlphaFoldDB" id="V9HM06"/>